<reference evidence="2 3" key="1">
    <citation type="submission" date="2021-01" db="EMBL/GenBank/DDBJ databases">
        <title>Characterization of a novel blaVMB-2- harboring plasmid in Vibrio diabolicus.</title>
        <authorList>
            <person name="Liu M."/>
        </authorList>
    </citation>
    <scope>NUCLEOTIDE SEQUENCE [LARGE SCALE GENOMIC DNA]</scope>
    <source>
        <strain evidence="2 3">SLV18</strain>
        <plasmid evidence="2 3">pSLV18-213K</plasmid>
    </source>
</reference>
<accession>A0AA92R5L0</accession>
<evidence type="ECO:0000313" key="3">
    <source>
        <dbReference type="Proteomes" id="UP000596337"/>
    </source>
</evidence>
<feature type="chain" id="PRO_5041676892" evidence="1">
    <location>
        <begin position="30"/>
        <end position="150"/>
    </location>
</feature>
<feature type="signal peptide" evidence="1">
    <location>
        <begin position="1"/>
        <end position="29"/>
    </location>
</feature>
<evidence type="ECO:0000313" key="2">
    <source>
        <dbReference type="EMBL" id="QRG81517.1"/>
    </source>
</evidence>
<keyword evidence="1" id="KW-0732">Signal</keyword>
<evidence type="ECO:0000256" key="1">
    <source>
        <dbReference type="SAM" id="SignalP"/>
    </source>
</evidence>
<protein>
    <submittedName>
        <fullName evidence="2">Uncharacterized protein</fullName>
    </submittedName>
</protein>
<dbReference type="AlphaFoldDB" id="A0AA92R5L0"/>
<dbReference type="RefSeq" id="WP_203346333.1">
    <property type="nucleotide sequence ID" value="NZ_CP069194.1"/>
</dbReference>
<name>A0AA92R5L0_9VIBR</name>
<sequence length="150" mass="16118">MSIKIKLIITSVVALLLTSLILTFTSSNATTSAIENRLYESELPAVVQSVSKGVGSVLHGPIVLAQSIATNPFTIRHLKSGTLESNKSALLAYLSSISTAFKTNEAFIASKQTKEYLIDNGSDNGLLRKIASRSSNDAPWFYNLIESGKP</sequence>
<keyword evidence="2" id="KW-0614">Plasmid</keyword>
<geneLocation type="plasmid" evidence="2 3">
    <name>pSLV18-213K</name>
</geneLocation>
<organism evidence="2 3">
    <name type="scientific">Vibrio diabolicus</name>
    <dbReference type="NCBI Taxonomy" id="50719"/>
    <lineage>
        <taxon>Bacteria</taxon>
        <taxon>Pseudomonadati</taxon>
        <taxon>Pseudomonadota</taxon>
        <taxon>Gammaproteobacteria</taxon>
        <taxon>Vibrionales</taxon>
        <taxon>Vibrionaceae</taxon>
        <taxon>Vibrio</taxon>
        <taxon>Vibrio diabolicus subgroup</taxon>
    </lineage>
</organism>
<proteinExistence type="predicted"/>
<gene>
    <name evidence="2" type="ORF">JOS67_00170</name>
</gene>
<dbReference type="Proteomes" id="UP000596337">
    <property type="component" value="Plasmid pSLV18-213K"/>
</dbReference>
<dbReference type="EMBL" id="CP069194">
    <property type="protein sequence ID" value="QRG81517.1"/>
    <property type="molecule type" value="Genomic_DNA"/>
</dbReference>